<proteinExistence type="predicted"/>
<gene>
    <name evidence="2" type="ORF">GCM10009855_27660</name>
</gene>
<evidence type="ECO:0000313" key="3">
    <source>
        <dbReference type="Proteomes" id="UP001501170"/>
    </source>
</evidence>
<dbReference type="InterPro" id="IPR056935">
    <property type="entry name" value="Rv0428c-like_C"/>
</dbReference>
<dbReference type="Proteomes" id="UP001501170">
    <property type="component" value="Unassembled WGS sequence"/>
</dbReference>
<keyword evidence="3" id="KW-1185">Reference proteome</keyword>
<organism evidence="2 3">
    <name type="scientific">Gordonia cholesterolivorans</name>
    <dbReference type="NCBI Taxonomy" id="559625"/>
    <lineage>
        <taxon>Bacteria</taxon>
        <taxon>Bacillati</taxon>
        <taxon>Actinomycetota</taxon>
        <taxon>Actinomycetes</taxon>
        <taxon>Mycobacteriales</taxon>
        <taxon>Gordoniaceae</taxon>
        <taxon>Gordonia</taxon>
    </lineage>
</organism>
<protein>
    <recommendedName>
        <fullName evidence="1">Histone acetyltransferase Rv0428c-like C-terminal domain-containing protein</fullName>
    </recommendedName>
</protein>
<feature type="domain" description="Histone acetyltransferase Rv0428c-like C-terminal" evidence="1">
    <location>
        <begin position="74"/>
        <end position="151"/>
    </location>
</feature>
<accession>A0ABN3HQN4</accession>
<dbReference type="Pfam" id="PF24553">
    <property type="entry name" value="Rv0428c_C"/>
    <property type="match status" value="1"/>
</dbReference>
<sequence>MVVRYRLGADAPADWRASPNPPTDRSPSLSDITGLLRERTGEAIVVERDGVRHRIRTDAITSVRLLSRRVVRNSEIRGVERALMRAAPAAERTETDGWLVNGAGDSLRSGAAAPVDFGSTAAGLPAALRWLDGRGLPRRVIVADRLMRVASLGAAIASSADYEVLIGPEPTGPTPPGDWAPIADGVVAVTVAASDDSARAAWRALDFELHHTCRLLAL</sequence>
<comment type="caution">
    <text evidence="2">The sequence shown here is derived from an EMBL/GenBank/DDBJ whole genome shotgun (WGS) entry which is preliminary data.</text>
</comment>
<reference evidence="2 3" key="1">
    <citation type="journal article" date="2019" name="Int. J. Syst. Evol. Microbiol.">
        <title>The Global Catalogue of Microorganisms (GCM) 10K type strain sequencing project: providing services to taxonomists for standard genome sequencing and annotation.</title>
        <authorList>
            <consortium name="The Broad Institute Genomics Platform"/>
            <consortium name="The Broad Institute Genome Sequencing Center for Infectious Disease"/>
            <person name="Wu L."/>
            <person name="Ma J."/>
        </authorList>
    </citation>
    <scope>NUCLEOTIDE SEQUENCE [LARGE SCALE GENOMIC DNA]</scope>
    <source>
        <strain evidence="2 3">JCM 16227</strain>
    </source>
</reference>
<evidence type="ECO:0000259" key="1">
    <source>
        <dbReference type="Pfam" id="PF24553"/>
    </source>
</evidence>
<name>A0ABN3HQN4_9ACTN</name>
<evidence type="ECO:0000313" key="2">
    <source>
        <dbReference type="EMBL" id="GAA2385950.1"/>
    </source>
</evidence>
<dbReference type="EMBL" id="BAAARB010000015">
    <property type="protein sequence ID" value="GAA2385950.1"/>
    <property type="molecule type" value="Genomic_DNA"/>
</dbReference>